<evidence type="ECO:0000256" key="7">
    <source>
        <dbReference type="SAM" id="Phobius"/>
    </source>
</evidence>
<evidence type="ECO:0000256" key="1">
    <source>
        <dbReference type="ARBA" id="ARBA00004651"/>
    </source>
</evidence>
<dbReference type="AlphaFoldDB" id="A0A238XVB2"/>
<dbReference type="Proteomes" id="UP000198405">
    <property type="component" value="Unassembled WGS sequence"/>
</dbReference>
<feature type="transmembrane region" description="Helical" evidence="7">
    <location>
        <begin position="167"/>
        <end position="189"/>
    </location>
</feature>
<evidence type="ECO:0000256" key="6">
    <source>
        <dbReference type="ARBA" id="ARBA00023136"/>
    </source>
</evidence>
<name>A0A238XVB2_9BACT</name>
<feature type="transmembrane region" description="Helical" evidence="7">
    <location>
        <begin position="130"/>
        <end position="155"/>
    </location>
</feature>
<evidence type="ECO:0000256" key="2">
    <source>
        <dbReference type="ARBA" id="ARBA00022448"/>
    </source>
</evidence>
<feature type="transmembrane region" description="Helical" evidence="7">
    <location>
        <begin position="38"/>
        <end position="56"/>
    </location>
</feature>
<evidence type="ECO:0000313" key="9">
    <source>
        <dbReference type="Proteomes" id="UP000198405"/>
    </source>
</evidence>
<organism evidence="8 9">
    <name type="scientific">Desulfurobacterium atlanticum</name>
    <dbReference type="NCBI Taxonomy" id="240169"/>
    <lineage>
        <taxon>Bacteria</taxon>
        <taxon>Pseudomonadati</taxon>
        <taxon>Aquificota</taxon>
        <taxon>Aquificia</taxon>
        <taxon>Desulfurobacteriales</taxon>
        <taxon>Desulfurobacteriaceae</taxon>
        <taxon>Desulfurobacterium</taxon>
    </lineage>
</organism>
<feature type="transmembrane region" description="Helical" evidence="7">
    <location>
        <begin position="97"/>
        <end position="118"/>
    </location>
</feature>
<accession>A0A238XVB2</accession>
<dbReference type="EMBL" id="FZOB01000001">
    <property type="protein sequence ID" value="SNR62363.1"/>
    <property type="molecule type" value="Genomic_DNA"/>
</dbReference>
<dbReference type="GO" id="GO:0000041">
    <property type="term" value="P:transition metal ion transport"/>
    <property type="evidence" value="ECO:0007669"/>
    <property type="project" value="InterPro"/>
</dbReference>
<keyword evidence="3" id="KW-1003">Cell membrane</keyword>
<evidence type="ECO:0000256" key="4">
    <source>
        <dbReference type="ARBA" id="ARBA00022692"/>
    </source>
</evidence>
<dbReference type="InterPro" id="IPR002751">
    <property type="entry name" value="CbiM/NikMN"/>
</dbReference>
<dbReference type="Pfam" id="PF01891">
    <property type="entry name" value="CbiM"/>
    <property type="match status" value="1"/>
</dbReference>
<dbReference type="GO" id="GO:0005886">
    <property type="term" value="C:plasma membrane"/>
    <property type="evidence" value="ECO:0007669"/>
    <property type="project" value="UniProtKB-SubCell"/>
</dbReference>
<keyword evidence="5 7" id="KW-1133">Transmembrane helix</keyword>
<sequence>MHISEGVLPGWMLITGWGLTAAGTAIGLKRLDNSKIPVAALLAAAFFVASLIHVPLGPTSVHLVMNGLVGLLAGWVAFPILLVGLFLQAVLFQFGGITVLGVNTFNMAFPAVVAYYICRKLLKSSSSTSIILAGITAAFVAIIGSGLLVAIELFLTGEQFTKVAELVVIAHLPVAVVEAVINIFVLSFIKKVFPELLEVNYAAS</sequence>
<keyword evidence="4 7" id="KW-0812">Transmembrane</keyword>
<gene>
    <name evidence="8" type="ORF">SAMN06265340_101267</name>
</gene>
<feature type="transmembrane region" description="Helical" evidence="7">
    <location>
        <begin position="7"/>
        <end position="26"/>
    </location>
</feature>
<feature type="transmembrane region" description="Helical" evidence="7">
    <location>
        <begin position="68"/>
        <end position="91"/>
    </location>
</feature>
<evidence type="ECO:0000256" key="3">
    <source>
        <dbReference type="ARBA" id="ARBA00022475"/>
    </source>
</evidence>
<keyword evidence="6 7" id="KW-0472">Membrane</keyword>
<evidence type="ECO:0000313" key="8">
    <source>
        <dbReference type="EMBL" id="SNR62363.1"/>
    </source>
</evidence>
<proteinExistence type="predicted"/>
<dbReference type="PANTHER" id="PTHR34229">
    <property type="entry name" value="METAL TRANSPORT PROTEIN HI_1621-RELATED"/>
    <property type="match status" value="1"/>
</dbReference>
<dbReference type="RefSeq" id="WP_089322294.1">
    <property type="nucleotide sequence ID" value="NZ_FZOB01000001.1"/>
</dbReference>
<dbReference type="NCBIfam" id="NF004904">
    <property type="entry name" value="PRK06265.1-4"/>
    <property type="match status" value="1"/>
</dbReference>
<keyword evidence="2" id="KW-0813">Transport</keyword>
<reference evidence="9" key="1">
    <citation type="submission" date="2017-06" db="EMBL/GenBank/DDBJ databases">
        <authorList>
            <person name="Varghese N."/>
            <person name="Submissions S."/>
        </authorList>
    </citation>
    <scope>NUCLEOTIDE SEQUENCE [LARGE SCALE GENOMIC DNA]</scope>
    <source>
        <strain evidence="9">DSM 15668</strain>
    </source>
</reference>
<comment type="subcellular location">
    <subcellularLocation>
        <location evidence="1">Cell membrane</location>
        <topology evidence="1">Multi-pass membrane protein</topology>
    </subcellularLocation>
</comment>
<dbReference type="OrthoDB" id="9809846at2"/>
<protein>
    <submittedName>
        <fullName evidence="8">Cobalt/nickel transport system permease protein</fullName>
    </submittedName>
</protein>
<dbReference type="Gene3D" id="1.10.1760.20">
    <property type="match status" value="1"/>
</dbReference>
<dbReference type="PANTHER" id="PTHR34229:SF1">
    <property type="entry name" value="METAL TRANSPORT PROTEIN HI_1621-RELATED"/>
    <property type="match status" value="1"/>
</dbReference>
<evidence type="ECO:0000256" key="5">
    <source>
        <dbReference type="ARBA" id="ARBA00022989"/>
    </source>
</evidence>
<dbReference type="NCBIfam" id="NF004905">
    <property type="entry name" value="PRK06265.1-5"/>
    <property type="match status" value="1"/>
</dbReference>
<keyword evidence="9" id="KW-1185">Reference proteome</keyword>